<dbReference type="Gene3D" id="3.20.20.120">
    <property type="entry name" value="Enolase-like C-terminal domain"/>
    <property type="match status" value="1"/>
</dbReference>
<dbReference type="GO" id="GO:0046872">
    <property type="term" value="F:metal ion binding"/>
    <property type="evidence" value="ECO:0007669"/>
    <property type="project" value="UniProtKB-KW"/>
</dbReference>
<dbReference type="PROSITE" id="PS00909">
    <property type="entry name" value="MR_MLE_2"/>
    <property type="match status" value="1"/>
</dbReference>
<dbReference type="SUPFAM" id="SSF51604">
    <property type="entry name" value="Enolase C-terminal domain-like"/>
    <property type="match status" value="1"/>
</dbReference>
<dbReference type="HOGENOM" id="CLU_030273_0_0_10"/>
<dbReference type="SFLD" id="SFLDF00009">
    <property type="entry name" value="o-succinylbenzoate_synthase"/>
    <property type="match status" value="1"/>
</dbReference>
<dbReference type="Pfam" id="PF13378">
    <property type="entry name" value="MR_MLE_C"/>
    <property type="match status" value="1"/>
</dbReference>
<dbReference type="InterPro" id="IPR036849">
    <property type="entry name" value="Enolase-like_C_sf"/>
</dbReference>
<keyword evidence="4" id="KW-1185">Reference proteome</keyword>
<dbReference type="PANTHER" id="PTHR48073:SF2">
    <property type="entry name" value="O-SUCCINYLBENZOATE SYNTHASE"/>
    <property type="match status" value="1"/>
</dbReference>
<sequence length="367" mass="41533">MTKLFTVKCSIIAYTLDFKFEAGTSRGILKNKLTHFVQVHSDQFPESIGIGEAGPLKGLSIDDFSDFQEKANLILRRVEQIKFQANQELLLKQIDELQLSEYPSIQFALETALLDLINGGKREIFQNNFFNGNLFLPINGLVWMGDKGFMERQIDQKLEQGFDCIKMKIGAINFGQECEILGKIRDRFSRDKITIRVDANGAFTPENALDRLTKLNEYDIHSIEQPIKPGLFREMNKLCKQSPIPIALDEELIGVYGRGKRLELLESIAPQYIILKPTLLGGIVATREWVELANNTSTGWWMTSALESNIGLNAIAQLTANFQVSIPQGLGTGQLYHNNVDSPLMISEGKLSYNRKFDWELPDIFNH</sequence>
<protein>
    <submittedName>
        <fullName evidence="3">Mandelate racemase/muconate lactonizing protein</fullName>
    </submittedName>
</protein>
<dbReference type="GO" id="GO:0009063">
    <property type="term" value="P:amino acid catabolic process"/>
    <property type="evidence" value="ECO:0007669"/>
    <property type="project" value="InterPro"/>
</dbReference>
<dbReference type="eggNOG" id="COG4948">
    <property type="taxonomic scope" value="Bacteria"/>
</dbReference>
<evidence type="ECO:0000313" key="3">
    <source>
        <dbReference type="EMBL" id="AEL28584.1"/>
    </source>
</evidence>
<reference evidence="4" key="1">
    <citation type="submission" date="2011-07" db="EMBL/GenBank/DDBJ databases">
        <title>The complete genome of Cyclobacterium marinum DSM 745.</title>
        <authorList>
            <person name="Lucas S."/>
            <person name="Han J."/>
            <person name="Lapidus A."/>
            <person name="Bruce D."/>
            <person name="Goodwin L."/>
            <person name="Pitluck S."/>
            <person name="Peters L."/>
            <person name="Kyrpides N."/>
            <person name="Mavromatis K."/>
            <person name="Ivanova N."/>
            <person name="Ovchinnikova G."/>
            <person name="Chertkov O."/>
            <person name="Detter J.C."/>
            <person name="Tapia R."/>
            <person name="Han C."/>
            <person name="Land M."/>
            <person name="Hauser L."/>
            <person name="Markowitz V."/>
            <person name="Cheng J.-F."/>
            <person name="Hugenholtz P."/>
            <person name="Woyke T."/>
            <person name="Wu D."/>
            <person name="Tindall B."/>
            <person name="Schuetze A."/>
            <person name="Brambilla E."/>
            <person name="Klenk H.-P."/>
            <person name="Eisen J.A."/>
        </authorList>
    </citation>
    <scope>NUCLEOTIDE SEQUENCE [LARGE SCALE GENOMIC DNA]</scope>
    <source>
        <strain evidence="4">ATCC 25205 / DSM 745 / LMG 13164 / NCIMB 1802</strain>
    </source>
</reference>
<dbReference type="SFLD" id="SFLDG00180">
    <property type="entry name" value="muconate_cycloisomerase"/>
    <property type="match status" value="1"/>
</dbReference>
<dbReference type="CDD" id="cd03320">
    <property type="entry name" value="OSBS"/>
    <property type="match status" value="1"/>
</dbReference>
<proteinExistence type="predicted"/>
<feature type="domain" description="Mandelate racemase/muconate lactonizing enzyme C-terminal" evidence="2">
    <location>
        <begin position="147"/>
        <end position="245"/>
    </location>
</feature>
<dbReference type="RefSeq" id="WP_014022864.1">
    <property type="nucleotide sequence ID" value="NC_015914.1"/>
</dbReference>
<gene>
    <name evidence="3" type="ordered locus">Cycma_4899</name>
</gene>
<keyword evidence="1" id="KW-0479">Metal-binding</keyword>
<dbReference type="AlphaFoldDB" id="G0J7D0"/>
<dbReference type="GO" id="GO:0016854">
    <property type="term" value="F:racemase and epimerase activity"/>
    <property type="evidence" value="ECO:0007669"/>
    <property type="project" value="UniProtKB-ARBA"/>
</dbReference>
<dbReference type="KEGG" id="cmr:Cycma_4899"/>
<dbReference type="STRING" id="880070.Cycma_4899"/>
<dbReference type="Proteomes" id="UP000001635">
    <property type="component" value="Chromosome"/>
</dbReference>
<dbReference type="PANTHER" id="PTHR48073">
    <property type="entry name" value="O-SUCCINYLBENZOATE SYNTHASE-RELATED"/>
    <property type="match status" value="1"/>
</dbReference>
<dbReference type="SFLD" id="SFLDS00001">
    <property type="entry name" value="Enolase"/>
    <property type="match status" value="1"/>
</dbReference>
<dbReference type="InterPro" id="IPR029017">
    <property type="entry name" value="Enolase-like_N"/>
</dbReference>
<dbReference type="Gene3D" id="3.30.390.10">
    <property type="entry name" value="Enolase-like, N-terminal domain"/>
    <property type="match status" value="1"/>
</dbReference>
<dbReference type="SUPFAM" id="SSF54826">
    <property type="entry name" value="Enolase N-terminal domain-like"/>
    <property type="match status" value="1"/>
</dbReference>
<dbReference type="InterPro" id="IPR018110">
    <property type="entry name" value="Mandel_Rmase/mucon_lact_enz_CS"/>
</dbReference>
<dbReference type="EMBL" id="CP002955">
    <property type="protein sequence ID" value="AEL28584.1"/>
    <property type="molecule type" value="Genomic_DNA"/>
</dbReference>
<dbReference type="SMART" id="SM00922">
    <property type="entry name" value="MR_MLE"/>
    <property type="match status" value="1"/>
</dbReference>
<dbReference type="OrthoDB" id="9766759at2"/>
<name>G0J7D0_CYCMS</name>
<accession>G0J7D0</accession>
<evidence type="ECO:0000313" key="4">
    <source>
        <dbReference type="Proteomes" id="UP000001635"/>
    </source>
</evidence>
<dbReference type="InterPro" id="IPR029065">
    <property type="entry name" value="Enolase_C-like"/>
</dbReference>
<dbReference type="InterPro" id="IPR013342">
    <property type="entry name" value="Mandelate_racemase_C"/>
</dbReference>
<evidence type="ECO:0000256" key="1">
    <source>
        <dbReference type="ARBA" id="ARBA00022723"/>
    </source>
</evidence>
<organism evidence="3 4">
    <name type="scientific">Cyclobacterium marinum (strain ATCC 25205 / DSM 745 / LMG 13164 / NCIMB 1802)</name>
    <name type="common">Flectobacillus marinus</name>
    <dbReference type="NCBI Taxonomy" id="880070"/>
    <lineage>
        <taxon>Bacteria</taxon>
        <taxon>Pseudomonadati</taxon>
        <taxon>Bacteroidota</taxon>
        <taxon>Cytophagia</taxon>
        <taxon>Cytophagales</taxon>
        <taxon>Cyclobacteriaceae</taxon>
        <taxon>Cyclobacterium</taxon>
    </lineage>
</organism>
<evidence type="ECO:0000259" key="2">
    <source>
        <dbReference type="SMART" id="SM00922"/>
    </source>
</evidence>